<sequence length="264" mass="29028">MSSEADVFVEPDYIEPDTSSKNKKDKSSRPEINYSSGGTTAIPSGSIDAPIGTDGGIVADTTPLNRGTLDETVMETITRDLMDINSRLKQVVYPHFPTGDVLGGGSVTEVDNNDIISNNSDLWAPLTFIILYSLFVSHAKSLFSTLFVSCWVVLLVMALHLRLTKPYQTGSLISYISISGYCLFPQVIQSLLLQVILPLFLKLILKNKQNWQVRILGIFKLIILGLCLLWSVTSISYVTKSKGFVQVYPLALCLFGLAWVSAVL</sequence>
<evidence type="ECO:0000313" key="8">
    <source>
        <dbReference type="EMBL" id="EDO18138.1"/>
    </source>
</evidence>
<evidence type="ECO:0000256" key="6">
    <source>
        <dbReference type="SAM" id="MobiDB-lite"/>
    </source>
</evidence>
<dbReference type="PhylomeDB" id="A7THX6"/>
<evidence type="ECO:0000256" key="2">
    <source>
        <dbReference type="ARBA" id="ARBA00010596"/>
    </source>
</evidence>
<keyword evidence="5 7" id="KW-0472">Membrane</keyword>
<evidence type="ECO:0000256" key="4">
    <source>
        <dbReference type="ARBA" id="ARBA00022989"/>
    </source>
</evidence>
<dbReference type="GO" id="GO:0016020">
    <property type="term" value="C:membrane"/>
    <property type="evidence" value="ECO:0007669"/>
    <property type="project" value="UniProtKB-SubCell"/>
</dbReference>
<dbReference type="AlphaFoldDB" id="A7THX6"/>
<feature type="transmembrane region" description="Helical" evidence="7">
    <location>
        <begin position="146"/>
        <end position="163"/>
    </location>
</feature>
<evidence type="ECO:0008006" key="10">
    <source>
        <dbReference type="Google" id="ProtNLM"/>
    </source>
</evidence>
<dbReference type="GO" id="GO:0005802">
    <property type="term" value="C:trans-Golgi network"/>
    <property type="evidence" value="ECO:0007669"/>
    <property type="project" value="TreeGrafter"/>
</dbReference>
<comment type="subcellular location">
    <subcellularLocation>
        <location evidence="1">Membrane</location>
        <topology evidence="1">Multi-pass membrane protein</topology>
    </subcellularLocation>
</comment>
<feature type="compositionally biased region" description="Polar residues" evidence="6">
    <location>
        <begin position="33"/>
        <end position="43"/>
    </location>
</feature>
<feature type="transmembrane region" description="Helical" evidence="7">
    <location>
        <begin position="217"/>
        <end position="238"/>
    </location>
</feature>
<feature type="transmembrane region" description="Helical" evidence="7">
    <location>
        <begin position="183"/>
        <end position="205"/>
    </location>
</feature>
<dbReference type="Proteomes" id="UP000000267">
    <property type="component" value="Unassembled WGS sequence"/>
</dbReference>
<dbReference type="PANTHER" id="PTHR21236:SF1">
    <property type="entry name" value="PROTEIN YIPF6"/>
    <property type="match status" value="1"/>
</dbReference>
<evidence type="ECO:0000256" key="7">
    <source>
        <dbReference type="SAM" id="Phobius"/>
    </source>
</evidence>
<dbReference type="GeneID" id="5546410"/>
<protein>
    <recommendedName>
        <fullName evidence="10">Protein YIP4</fullName>
    </recommendedName>
</protein>
<dbReference type="RefSeq" id="XP_001645996.1">
    <property type="nucleotide sequence ID" value="XM_001645946.1"/>
</dbReference>
<dbReference type="EMBL" id="DS480393">
    <property type="protein sequence ID" value="EDO18138.1"/>
    <property type="molecule type" value="Genomic_DNA"/>
</dbReference>
<reference evidence="8 9" key="1">
    <citation type="journal article" date="2007" name="Proc. Natl. Acad. Sci. U.S.A.">
        <title>Independent sorting-out of thousands of duplicated gene pairs in two yeast species descended from a whole-genome duplication.</title>
        <authorList>
            <person name="Scannell D.R."/>
            <person name="Frank A.C."/>
            <person name="Conant G.C."/>
            <person name="Byrne K.P."/>
            <person name="Woolfit M."/>
            <person name="Wolfe K.H."/>
        </authorList>
    </citation>
    <scope>NUCLEOTIDE SEQUENCE [LARGE SCALE GENOMIC DNA]</scope>
    <source>
        <strain evidence="9">ATCC 22028 / DSM 70294 / BCRC 21397 / CBS 2163 / NBRC 10782 / NRRL Y-8283 / UCD 57-17</strain>
    </source>
</reference>
<proteinExistence type="inferred from homology"/>
<keyword evidence="4 7" id="KW-1133">Transmembrane helix</keyword>
<accession>A7THX6</accession>
<evidence type="ECO:0000256" key="1">
    <source>
        <dbReference type="ARBA" id="ARBA00004141"/>
    </source>
</evidence>
<evidence type="ECO:0000256" key="3">
    <source>
        <dbReference type="ARBA" id="ARBA00022692"/>
    </source>
</evidence>
<dbReference type="GO" id="GO:0006888">
    <property type="term" value="P:endoplasmic reticulum to Golgi vesicle-mediated transport"/>
    <property type="evidence" value="ECO:0007669"/>
    <property type="project" value="InterPro"/>
</dbReference>
<dbReference type="InParanoid" id="A7THX6"/>
<feature type="region of interest" description="Disordered" evidence="6">
    <location>
        <begin position="1"/>
        <end position="47"/>
    </location>
</feature>
<dbReference type="STRING" id="436907.A7THX6"/>
<dbReference type="OMA" id="VVTMQIK"/>
<keyword evidence="9" id="KW-1185">Reference proteome</keyword>
<dbReference type="PANTHER" id="PTHR21236">
    <property type="entry name" value="GOLGI MEMBRANE PROTEIN YIP1"/>
    <property type="match status" value="1"/>
</dbReference>
<dbReference type="eggNOG" id="KOG2946">
    <property type="taxonomic scope" value="Eukaryota"/>
</dbReference>
<keyword evidence="3 7" id="KW-0812">Transmembrane</keyword>
<dbReference type="OrthoDB" id="411251at2759"/>
<evidence type="ECO:0000256" key="5">
    <source>
        <dbReference type="ARBA" id="ARBA00023136"/>
    </source>
</evidence>
<name>A7THX6_VANPO</name>
<evidence type="ECO:0000313" key="9">
    <source>
        <dbReference type="Proteomes" id="UP000000267"/>
    </source>
</evidence>
<dbReference type="KEGG" id="vpo:Kpol_1031p44"/>
<dbReference type="HOGENOM" id="CLU_1166411_0_0_1"/>
<gene>
    <name evidence="8" type="ORF">Kpol_1031p44</name>
</gene>
<feature type="compositionally biased region" description="Basic and acidic residues" evidence="6">
    <location>
        <begin position="18"/>
        <end position="29"/>
    </location>
</feature>
<organism evidence="9">
    <name type="scientific">Vanderwaltozyma polyspora (strain ATCC 22028 / DSM 70294 / BCRC 21397 / CBS 2163 / NBRC 10782 / NRRL Y-8283 / UCD 57-17)</name>
    <name type="common">Kluyveromyces polysporus</name>
    <dbReference type="NCBI Taxonomy" id="436907"/>
    <lineage>
        <taxon>Eukaryota</taxon>
        <taxon>Fungi</taxon>
        <taxon>Dikarya</taxon>
        <taxon>Ascomycota</taxon>
        <taxon>Saccharomycotina</taxon>
        <taxon>Saccharomycetes</taxon>
        <taxon>Saccharomycetales</taxon>
        <taxon>Saccharomycetaceae</taxon>
        <taxon>Vanderwaltozyma</taxon>
    </lineage>
</organism>
<dbReference type="FunCoup" id="A7THX6">
    <property type="interactions" value="141"/>
</dbReference>
<feature type="transmembrane region" description="Helical" evidence="7">
    <location>
        <begin position="244"/>
        <end position="263"/>
    </location>
</feature>
<comment type="similarity">
    <text evidence="2">Belongs to the YIP1 family.</text>
</comment>
<dbReference type="InterPro" id="IPR045231">
    <property type="entry name" value="Yip1/4-like"/>
</dbReference>